<evidence type="ECO:0000313" key="2">
    <source>
        <dbReference type="Proteomes" id="UP001211872"/>
    </source>
</evidence>
<accession>A0ABY7PNE9</accession>
<sequence>MLSKPAQMDAFEQELSKRQLLELAISRINESRLFAFNAKGKRYLIYYQIEINAGTYALQIAREDIVLEPKAGETGITNQQDVIYPYSYFIVDIPRQILLVQEKFSSFRDVDSIVSRVKDFFEKTLEDQRVTVAIDAISYAEYIWTEIENAQELYSLVLDIDPPNFFGSRFRSNIDIREAYEETNFTKFKLILSNKFGQLRLRREEFEEIIRTVSSGAGNFIVKLRDSLGRIVSVGNHTRPKSVEMPEDPINIPPDVLEEEIDQADKLNNNRPL</sequence>
<reference evidence="1 2" key="1">
    <citation type="journal article" date="2011" name="Int. J. Syst. Evol. Microbiol.">
        <title>Hymenobacter yonginensis sp. nov., isolated from a mesotrophic artificial lake.</title>
        <authorList>
            <person name="Joung Y."/>
            <person name="Cho S.H."/>
            <person name="Kim H."/>
            <person name="Kim S.B."/>
            <person name="Joh K."/>
        </authorList>
    </citation>
    <scope>NUCLEOTIDE SEQUENCE [LARGE SCALE GENOMIC DNA]</scope>
    <source>
        <strain evidence="1 2">KCTC 22745</strain>
    </source>
</reference>
<dbReference type="RefSeq" id="WP_270127326.1">
    <property type="nucleotide sequence ID" value="NZ_CP115396.1"/>
</dbReference>
<organism evidence="1 2">
    <name type="scientific">Hymenobacter yonginensis</name>
    <dbReference type="NCBI Taxonomy" id="748197"/>
    <lineage>
        <taxon>Bacteria</taxon>
        <taxon>Pseudomonadati</taxon>
        <taxon>Bacteroidota</taxon>
        <taxon>Cytophagia</taxon>
        <taxon>Cytophagales</taxon>
        <taxon>Hymenobacteraceae</taxon>
        <taxon>Hymenobacter</taxon>
    </lineage>
</organism>
<keyword evidence="2" id="KW-1185">Reference proteome</keyword>
<proteinExistence type="predicted"/>
<name>A0ABY7PNE9_9BACT</name>
<dbReference type="Proteomes" id="UP001211872">
    <property type="component" value="Chromosome"/>
</dbReference>
<protein>
    <recommendedName>
        <fullName evidence="3">DUF4868 domain-containing protein</fullName>
    </recommendedName>
</protein>
<evidence type="ECO:0008006" key="3">
    <source>
        <dbReference type="Google" id="ProtNLM"/>
    </source>
</evidence>
<evidence type="ECO:0000313" key="1">
    <source>
        <dbReference type="EMBL" id="WBO84771.1"/>
    </source>
</evidence>
<dbReference type="EMBL" id="CP115396">
    <property type="protein sequence ID" value="WBO84771.1"/>
    <property type="molecule type" value="Genomic_DNA"/>
</dbReference>
<gene>
    <name evidence="1" type="ORF">O9Z63_00670</name>
</gene>